<dbReference type="GO" id="GO:0003700">
    <property type="term" value="F:DNA-binding transcription factor activity"/>
    <property type="evidence" value="ECO:0007669"/>
    <property type="project" value="InterPro"/>
</dbReference>
<dbReference type="InterPro" id="IPR009057">
    <property type="entry name" value="Homeodomain-like_sf"/>
</dbReference>
<dbReference type="Pfam" id="PF12833">
    <property type="entry name" value="HTH_18"/>
    <property type="match status" value="1"/>
</dbReference>
<keyword evidence="2" id="KW-0238">DNA-binding</keyword>
<dbReference type="PROSITE" id="PS00041">
    <property type="entry name" value="HTH_ARAC_FAMILY_1"/>
    <property type="match status" value="1"/>
</dbReference>
<sequence>MEGYLENEKFIEDGISYPFRTHTQAIEGRKLIVGSHYHDHIEILFCLSGRINIFLDGQGYVFGVGDMVVINSMEVHNIFAASEGVNKYIVIRFDPELLYTTTQSVFESRYVLPFTMKTSIHQKLFTYEETADTPIPDLIKKILLEDQKKAYGFELAIRTYIGEVFLWILRSWQEKGLDLNLTQALDKTNIERLQKVFDYVDEHFDQEISIQDMAKLCAVSYSYFSRFFKSAMNRNFSAYVNFIRISKAESLLTTSELSVTDIALNVGFSTTSYFIEQFKLYKNMTPKRFRNNFQTLEQI</sequence>
<dbReference type="SUPFAM" id="SSF46689">
    <property type="entry name" value="Homeodomain-like"/>
    <property type="match status" value="2"/>
</dbReference>
<dbReference type="PROSITE" id="PS01124">
    <property type="entry name" value="HTH_ARAC_FAMILY_2"/>
    <property type="match status" value="1"/>
</dbReference>
<evidence type="ECO:0000256" key="2">
    <source>
        <dbReference type="ARBA" id="ARBA00023125"/>
    </source>
</evidence>
<dbReference type="Proteomes" id="UP000279029">
    <property type="component" value="Chromosome"/>
</dbReference>
<name>A0A3P7S9S3_9FIRM</name>
<dbReference type="SMART" id="SM00342">
    <property type="entry name" value="HTH_ARAC"/>
    <property type="match status" value="1"/>
</dbReference>
<gene>
    <name evidence="5" type="ORF">PATL70BA_2736</name>
</gene>
<dbReference type="PANTHER" id="PTHR43280">
    <property type="entry name" value="ARAC-FAMILY TRANSCRIPTIONAL REGULATOR"/>
    <property type="match status" value="1"/>
</dbReference>
<evidence type="ECO:0000313" key="6">
    <source>
        <dbReference type="Proteomes" id="UP000279029"/>
    </source>
</evidence>
<evidence type="ECO:0000259" key="4">
    <source>
        <dbReference type="PROSITE" id="PS01124"/>
    </source>
</evidence>
<proteinExistence type="predicted"/>
<reference evidence="5 6" key="1">
    <citation type="submission" date="2018-09" db="EMBL/GenBank/DDBJ databases">
        <authorList>
            <person name="Postec A."/>
        </authorList>
    </citation>
    <scope>NUCLEOTIDE SEQUENCE [LARGE SCALE GENOMIC DNA]</scope>
    <source>
        <strain evidence="5">70B-A</strain>
    </source>
</reference>
<dbReference type="GO" id="GO:0043565">
    <property type="term" value="F:sequence-specific DNA binding"/>
    <property type="evidence" value="ECO:0007669"/>
    <property type="project" value="InterPro"/>
</dbReference>
<dbReference type="Gene3D" id="2.60.120.10">
    <property type="entry name" value="Jelly Rolls"/>
    <property type="match status" value="1"/>
</dbReference>
<dbReference type="Pfam" id="PF07883">
    <property type="entry name" value="Cupin_2"/>
    <property type="match status" value="1"/>
</dbReference>
<accession>A0A3P7S9S3</accession>
<dbReference type="KEGG" id="cbar:PATL70BA_2736"/>
<dbReference type="PRINTS" id="PR00032">
    <property type="entry name" value="HTHARAC"/>
</dbReference>
<dbReference type="Gene3D" id="1.10.10.60">
    <property type="entry name" value="Homeodomain-like"/>
    <property type="match status" value="2"/>
</dbReference>
<keyword evidence="1" id="KW-0805">Transcription regulation</keyword>
<evidence type="ECO:0000256" key="3">
    <source>
        <dbReference type="ARBA" id="ARBA00023163"/>
    </source>
</evidence>
<feature type="domain" description="HTH araC/xylS-type" evidence="4">
    <location>
        <begin position="194"/>
        <end position="292"/>
    </location>
</feature>
<evidence type="ECO:0000256" key="1">
    <source>
        <dbReference type="ARBA" id="ARBA00023015"/>
    </source>
</evidence>
<dbReference type="SUPFAM" id="SSF51215">
    <property type="entry name" value="Regulatory protein AraC"/>
    <property type="match status" value="1"/>
</dbReference>
<protein>
    <submittedName>
        <fullName evidence="5">AraC family transcriptional regulator</fullName>
    </submittedName>
</protein>
<dbReference type="InterPro" id="IPR014710">
    <property type="entry name" value="RmlC-like_jellyroll"/>
</dbReference>
<dbReference type="EMBL" id="LR130778">
    <property type="protein sequence ID" value="VDN48639.1"/>
    <property type="molecule type" value="Genomic_DNA"/>
</dbReference>
<dbReference type="InterPro" id="IPR037923">
    <property type="entry name" value="HTH-like"/>
</dbReference>
<evidence type="ECO:0000313" key="5">
    <source>
        <dbReference type="EMBL" id="VDN48639.1"/>
    </source>
</evidence>
<dbReference type="InterPro" id="IPR018062">
    <property type="entry name" value="HTH_AraC-typ_CS"/>
</dbReference>
<dbReference type="InterPro" id="IPR018060">
    <property type="entry name" value="HTH_AraC"/>
</dbReference>
<dbReference type="InterPro" id="IPR013096">
    <property type="entry name" value="Cupin_2"/>
</dbReference>
<dbReference type="AlphaFoldDB" id="A0A3P7S9S3"/>
<dbReference type="PANTHER" id="PTHR43280:SF28">
    <property type="entry name" value="HTH-TYPE TRANSCRIPTIONAL ACTIVATOR RHAS"/>
    <property type="match status" value="1"/>
</dbReference>
<dbReference type="InterPro" id="IPR020449">
    <property type="entry name" value="Tscrpt_reg_AraC-type_HTH"/>
</dbReference>
<keyword evidence="6" id="KW-1185">Reference proteome</keyword>
<organism evidence="5 6">
    <name type="scientific">Petrocella atlantisensis</name>
    <dbReference type="NCBI Taxonomy" id="2173034"/>
    <lineage>
        <taxon>Bacteria</taxon>
        <taxon>Bacillati</taxon>
        <taxon>Bacillota</taxon>
        <taxon>Clostridia</taxon>
        <taxon>Lachnospirales</taxon>
        <taxon>Vallitaleaceae</taxon>
        <taxon>Petrocella</taxon>
    </lineage>
</organism>
<keyword evidence="3" id="KW-0804">Transcription</keyword>